<dbReference type="InterPro" id="IPR032710">
    <property type="entry name" value="NTF2-like_dom_sf"/>
</dbReference>
<dbReference type="OrthoDB" id="7353854at2"/>
<gene>
    <name evidence="1" type="ORF">SAMN04488238_12022</name>
</gene>
<dbReference type="RefSeq" id="WP_092892305.1">
    <property type="nucleotide sequence ID" value="NZ_CP061500.1"/>
</dbReference>
<evidence type="ECO:0008006" key="3">
    <source>
        <dbReference type="Google" id="ProtNLM"/>
    </source>
</evidence>
<accession>A0A1H3EDS9</accession>
<evidence type="ECO:0000313" key="1">
    <source>
        <dbReference type="EMBL" id="SDX76861.1"/>
    </source>
</evidence>
<keyword evidence="2" id="KW-1185">Reference proteome</keyword>
<dbReference type="Proteomes" id="UP000198539">
    <property type="component" value="Unassembled WGS sequence"/>
</dbReference>
<evidence type="ECO:0000313" key="2">
    <source>
        <dbReference type="Proteomes" id="UP000198539"/>
    </source>
</evidence>
<sequence>MTDEAKIWDLEERFWTQGADSARHMSAKDAVFVFPYPVGILQGEALWREAEVAQRWRSVVMSERHLSQQDNIVALAYRVSAERDDAPIFEALCTSTYLKDDDKWLRLTHQQTLTG</sequence>
<dbReference type="EMBL" id="FNOM01000020">
    <property type="protein sequence ID" value="SDX76861.1"/>
    <property type="molecule type" value="Genomic_DNA"/>
</dbReference>
<dbReference type="AlphaFoldDB" id="A0A1H3EDS9"/>
<name>A0A1H3EDS9_9RHOB</name>
<organism evidence="1 2">
    <name type="scientific">Roseicitreum antarcticum</name>
    <dbReference type="NCBI Taxonomy" id="564137"/>
    <lineage>
        <taxon>Bacteria</taxon>
        <taxon>Pseudomonadati</taxon>
        <taxon>Pseudomonadota</taxon>
        <taxon>Alphaproteobacteria</taxon>
        <taxon>Rhodobacterales</taxon>
        <taxon>Paracoccaceae</taxon>
        <taxon>Roseicitreum</taxon>
    </lineage>
</organism>
<protein>
    <recommendedName>
        <fullName evidence="3">DUF4440 domain-containing protein</fullName>
    </recommendedName>
</protein>
<dbReference type="SUPFAM" id="SSF54427">
    <property type="entry name" value="NTF2-like"/>
    <property type="match status" value="1"/>
</dbReference>
<reference evidence="1 2" key="1">
    <citation type="submission" date="2016-10" db="EMBL/GenBank/DDBJ databases">
        <authorList>
            <person name="de Groot N.N."/>
        </authorList>
    </citation>
    <scope>NUCLEOTIDE SEQUENCE [LARGE SCALE GENOMIC DNA]</scope>
    <source>
        <strain evidence="1 2">CGMCC 1.8894</strain>
    </source>
</reference>
<proteinExistence type="predicted"/>
<dbReference type="STRING" id="564137.SAMN04488238_12022"/>